<evidence type="ECO:0000256" key="5">
    <source>
        <dbReference type="ARBA" id="ARBA00022729"/>
    </source>
</evidence>
<keyword evidence="6" id="KW-0967">Endosome</keyword>
<feature type="transmembrane region" description="Helical" evidence="9">
    <location>
        <begin position="70"/>
        <end position="100"/>
    </location>
</feature>
<name>A0A0A8Y0U2_ARUDO</name>
<feature type="transmembrane region" description="Helical" evidence="9">
    <location>
        <begin position="112"/>
        <end position="132"/>
    </location>
</feature>
<feature type="transmembrane region" description="Helical" evidence="9">
    <location>
        <begin position="144"/>
        <end position="171"/>
    </location>
</feature>
<evidence type="ECO:0000256" key="3">
    <source>
        <dbReference type="ARBA" id="ARBA00005227"/>
    </source>
</evidence>
<evidence type="ECO:0000256" key="7">
    <source>
        <dbReference type="ARBA" id="ARBA00022989"/>
    </source>
</evidence>
<reference evidence="10" key="2">
    <citation type="journal article" date="2015" name="Data Brief">
        <title>Shoot transcriptome of the giant reed, Arundo donax.</title>
        <authorList>
            <person name="Barrero R.A."/>
            <person name="Guerrero F.D."/>
            <person name="Moolhuijzen P."/>
            <person name="Goolsby J.A."/>
            <person name="Tidwell J."/>
            <person name="Bellgard S.E."/>
            <person name="Bellgard M.I."/>
        </authorList>
    </citation>
    <scope>NUCLEOTIDE SEQUENCE</scope>
    <source>
        <tissue evidence="10">Shoot tissue taken approximately 20 cm above the soil surface</tissue>
    </source>
</reference>
<dbReference type="AlphaFoldDB" id="A0A0A8Y0U2"/>
<keyword evidence="7 9" id="KW-1133">Transmembrane helix</keyword>
<reference evidence="10" key="1">
    <citation type="submission" date="2014-09" db="EMBL/GenBank/DDBJ databases">
        <authorList>
            <person name="Magalhaes I.L.F."/>
            <person name="Oliveira U."/>
            <person name="Santos F.R."/>
            <person name="Vidigal T.H.D.A."/>
            <person name="Brescovit A.D."/>
            <person name="Santos A.J."/>
        </authorList>
    </citation>
    <scope>NUCLEOTIDE SEQUENCE</scope>
    <source>
        <tissue evidence="10">Shoot tissue taken approximately 20 cm above the soil surface</tissue>
    </source>
</reference>
<dbReference type="Pfam" id="PF02990">
    <property type="entry name" value="EMP70"/>
    <property type="match status" value="1"/>
</dbReference>
<dbReference type="GO" id="GO:0000139">
    <property type="term" value="C:Golgi membrane"/>
    <property type="evidence" value="ECO:0007669"/>
    <property type="project" value="UniProtKB-SubCell"/>
</dbReference>
<keyword evidence="4 9" id="KW-0812">Transmembrane</keyword>
<dbReference type="PANTHER" id="PTHR10766:SF57">
    <property type="entry name" value="TRANSMEMBRANE 9 SUPERFAMILY MEMBER"/>
    <property type="match status" value="1"/>
</dbReference>
<dbReference type="InterPro" id="IPR004240">
    <property type="entry name" value="EMP70"/>
</dbReference>
<evidence type="ECO:0000256" key="2">
    <source>
        <dbReference type="ARBA" id="ARBA00004653"/>
    </source>
</evidence>
<evidence type="ECO:0000256" key="9">
    <source>
        <dbReference type="RuleBase" id="RU363079"/>
    </source>
</evidence>
<dbReference type="GO" id="GO:0010008">
    <property type="term" value="C:endosome membrane"/>
    <property type="evidence" value="ECO:0007669"/>
    <property type="project" value="UniProtKB-SubCell"/>
</dbReference>
<evidence type="ECO:0000256" key="6">
    <source>
        <dbReference type="ARBA" id="ARBA00022753"/>
    </source>
</evidence>
<evidence type="ECO:0000313" key="10">
    <source>
        <dbReference type="EMBL" id="JAD19596.1"/>
    </source>
</evidence>
<proteinExistence type="inferred from homology"/>
<keyword evidence="8 9" id="KW-0472">Membrane</keyword>
<evidence type="ECO:0000256" key="8">
    <source>
        <dbReference type="ARBA" id="ARBA00023136"/>
    </source>
</evidence>
<protein>
    <recommendedName>
        <fullName evidence="9">Transmembrane 9 superfamily member</fullName>
    </recommendedName>
</protein>
<dbReference type="GO" id="GO:0072657">
    <property type="term" value="P:protein localization to membrane"/>
    <property type="evidence" value="ECO:0007669"/>
    <property type="project" value="TreeGrafter"/>
</dbReference>
<sequence length="181" mass="20985">MSLVFIGSYLGFKKPAMEGPVGTNKIPRRIPEKPWYTNPAFSILIGGILPFGAVFIELFFILTSIWLHKFYYIFGILFVVFVILILTCALITIVLCYLQLCGEDYQWWWRSYLTSGSSALYLFLYATFYFFAKLQITKAVSIMLYFGYMLIASYVFVLTGTIGFYACFWFTRLIYCSVKID</sequence>
<evidence type="ECO:0000256" key="4">
    <source>
        <dbReference type="ARBA" id="ARBA00022692"/>
    </source>
</evidence>
<comment type="subcellular location">
    <subcellularLocation>
        <location evidence="1">Endosome membrane</location>
        <topology evidence="1">Multi-pass membrane protein</topology>
    </subcellularLocation>
    <subcellularLocation>
        <location evidence="2">Golgi apparatus membrane</location>
        <topology evidence="2">Multi-pass membrane protein</topology>
    </subcellularLocation>
</comment>
<organism evidence="10">
    <name type="scientific">Arundo donax</name>
    <name type="common">Giant reed</name>
    <name type="synonym">Donax arundinaceus</name>
    <dbReference type="NCBI Taxonomy" id="35708"/>
    <lineage>
        <taxon>Eukaryota</taxon>
        <taxon>Viridiplantae</taxon>
        <taxon>Streptophyta</taxon>
        <taxon>Embryophyta</taxon>
        <taxon>Tracheophyta</taxon>
        <taxon>Spermatophyta</taxon>
        <taxon>Magnoliopsida</taxon>
        <taxon>Liliopsida</taxon>
        <taxon>Poales</taxon>
        <taxon>Poaceae</taxon>
        <taxon>PACMAD clade</taxon>
        <taxon>Arundinoideae</taxon>
        <taxon>Arundineae</taxon>
        <taxon>Arundo</taxon>
    </lineage>
</organism>
<keyword evidence="5" id="KW-0732">Signal</keyword>
<accession>A0A0A8Y0U2</accession>
<comment type="caution">
    <text evidence="9">Lacks conserved residue(s) required for the propagation of feature annotation.</text>
</comment>
<evidence type="ECO:0000256" key="1">
    <source>
        <dbReference type="ARBA" id="ARBA00004337"/>
    </source>
</evidence>
<feature type="transmembrane region" description="Helical" evidence="9">
    <location>
        <begin position="40"/>
        <end position="63"/>
    </location>
</feature>
<dbReference type="EMBL" id="GBRH01278299">
    <property type="protein sequence ID" value="JAD19596.1"/>
    <property type="molecule type" value="Transcribed_RNA"/>
</dbReference>
<dbReference type="PANTHER" id="PTHR10766">
    <property type="entry name" value="TRANSMEMBRANE 9 SUPERFAMILY PROTEIN"/>
    <property type="match status" value="1"/>
</dbReference>
<comment type="similarity">
    <text evidence="3 9">Belongs to the nonaspanin (TM9SF) (TC 9.A.2) family.</text>
</comment>